<keyword evidence="2" id="KW-1133">Transmembrane helix</keyword>
<name>A0A1H0HJF1_9BACI</name>
<dbReference type="InterPro" id="IPR050154">
    <property type="entry name" value="UbiB_kinase"/>
</dbReference>
<reference evidence="5" key="1">
    <citation type="submission" date="2016-10" db="EMBL/GenBank/DDBJ databases">
        <authorList>
            <person name="Varghese N."/>
            <person name="Submissions S."/>
        </authorList>
    </citation>
    <scope>NUCLEOTIDE SEQUENCE [LARGE SCALE GENOMIC DNA]</scope>
    <source>
        <strain evidence="5">CGMCC 1.10369</strain>
    </source>
</reference>
<feature type="transmembrane region" description="Helical" evidence="2">
    <location>
        <begin position="534"/>
        <end position="555"/>
    </location>
</feature>
<dbReference type="CDD" id="cd05121">
    <property type="entry name" value="ABC1_ADCK3-like"/>
    <property type="match status" value="1"/>
</dbReference>
<gene>
    <name evidence="4" type="ORF">SAMN04488053_108124</name>
</gene>
<dbReference type="InterPro" id="IPR004147">
    <property type="entry name" value="ABC1_dom"/>
</dbReference>
<evidence type="ECO:0000259" key="3">
    <source>
        <dbReference type="PROSITE" id="PS50011"/>
    </source>
</evidence>
<dbReference type="RefSeq" id="WP_090843345.1">
    <property type="nucleotide sequence ID" value="NZ_FNIL01000008.1"/>
</dbReference>
<keyword evidence="4" id="KW-0830">Ubiquinone</keyword>
<dbReference type="EMBL" id="FNIL01000008">
    <property type="protein sequence ID" value="SDO19174.1"/>
    <property type="molecule type" value="Genomic_DNA"/>
</dbReference>
<keyword evidence="5" id="KW-1185">Reference proteome</keyword>
<evidence type="ECO:0000256" key="2">
    <source>
        <dbReference type="SAM" id="Phobius"/>
    </source>
</evidence>
<dbReference type="GO" id="GO:0004672">
    <property type="term" value="F:protein kinase activity"/>
    <property type="evidence" value="ECO:0007669"/>
    <property type="project" value="InterPro"/>
</dbReference>
<evidence type="ECO:0000313" key="4">
    <source>
        <dbReference type="EMBL" id="SDO19174.1"/>
    </source>
</evidence>
<dbReference type="SUPFAM" id="SSF56112">
    <property type="entry name" value="Protein kinase-like (PK-like)"/>
    <property type="match status" value="1"/>
</dbReference>
<comment type="similarity">
    <text evidence="1">Belongs to the protein kinase superfamily. ADCK protein kinase family.</text>
</comment>
<protein>
    <submittedName>
        <fullName evidence="4">Ubiquinone biosynthesis protein</fullName>
    </submittedName>
</protein>
<dbReference type="Proteomes" id="UP000198778">
    <property type="component" value="Unassembled WGS sequence"/>
</dbReference>
<dbReference type="InterPro" id="IPR011009">
    <property type="entry name" value="Kinase-like_dom_sf"/>
</dbReference>
<organism evidence="4 5">
    <name type="scientific">Alkalicoccus daliensis</name>
    <dbReference type="NCBI Taxonomy" id="745820"/>
    <lineage>
        <taxon>Bacteria</taxon>
        <taxon>Bacillati</taxon>
        <taxon>Bacillota</taxon>
        <taxon>Bacilli</taxon>
        <taxon>Bacillales</taxon>
        <taxon>Bacillaceae</taxon>
        <taxon>Alkalicoccus</taxon>
    </lineage>
</organism>
<evidence type="ECO:0000256" key="1">
    <source>
        <dbReference type="ARBA" id="ARBA00009670"/>
    </source>
</evidence>
<dbReference type="PANTHER" id="PTHR10566:SF113">
    <property type="entry name" value="PROTEIN ACTIVITY OF BC1 COMPLEX KINASE 7, CHLOROPLASTIC"/>
    <property type="match status" value="1"/>
</dbReference>
<keyword evidence="2" id="KW-0812">Transmembrane</keyword>
<dbReference type="OrthoDB" id="9795390at2"/>
<dbReference type="PANTHER" id="PTHR10566">
    <property type="entry name" value="CHAPERONE-ACTIVITY OF BC1 COMPLEX CABC1 -RELATED"/>
    <property type="match status" value="1"/>
</dbReference>
<evidence type="ECO:0000313" key="5">
    <source>
        <dbReference type="Proteomes" id="UP000198778"/>
    </source>
</evidence>
<accession>A0A1H0HJF1</accession>
<dbReference type="AlphaFoldDB" id="A0A1H0HJF1"/>
<feature type="domain" description="Protein kinase" evidence="3">
    <location>
        <begin position="125"/>
        <end position="457"/>
    </location>
</feature>
<feature type="transmembrane region" description="Helical" evidence="2">
    <location>
        <begin position="501"/>
        <end position="522"/>
    </location>
</feature>
<sequence length="560" mass="63545">MIKYSQLKHAGRFQQIIRALIRNGFGFFVQKIGLFNEIPGLQRMRVKEKQPHKSTEERIRILLEELGPSFVKLGQIASTRNDIFPPALIQELEKLQDHVTEFPLDEAQKVFETEMGEPLSTYFASFREQPLASASIGQVYRAETHDGNAVAVKIQRPGIQRKIEIDLDILHELAGLAERHIHGLQRYHLPTLVKEFSKMIRRELDYTIEGRNTEKIYQQTAEDPNVYIPAIDWRSTTQRVLTMELIAGKNINQLDLSSISSERRRHISEIIANTLCRQIFIDGFYHADPHPGNIFIMKDDAVAFLDFGMVGRLNSDLRASLAKLVMGILRKNTDEIMYAVGKIGNMPPGINRPALKKEIEEFQDLYFSTALQEIQFGKVINDLLSLIGDFDIEIPHDITLVAKSLVTAESLISTLDPDISIIEVVEPLGPEILRQHYSVKRMKRNLHSYALEYMDIIGDLPDTIKKMTATMEKGKLHHDVEIPEMQLLGIRVSQAANQLSLSILLLAVSFILGALILGITLGAPDPSGLLQLPVLEIGFILFFLLFAWAMISILWKRKKQ</sequence>
<keyword evidence="2" id="KW-0472">Membrane</keyword>
<dbReference type="Gene3D" id="1.10.510.10">
    <property type="entry name" value="Transferase(Phosphotransferase) domain 1"/>
    <property type="match status" value="1"/>
</dbReference>
<dbReference type="Pfam" id="PF03109">
    <property type="entry name" value="ABC1"/>
    <property type="match status" value="1"/>
</dbReference>
<dbReference type="STRING" id="745820.SAMN04488053_108124"/>
<proteinExistence type="inferred from homology"/>
<dbReference type="GO" id="GO:0005524">
    <property type="term" value="F:ATP binding"/>
    <property type="evidence" value="ECO:0007669"/>
    <property type="project" value="InterPro"/>
</dbReference>
<dbReference type="InterPro" id="IPR000719">
    <property type="entry name" value="Prot_kinase_dom"/>
</dbReference>
<dbReference type="PROSITE" id="PS50011">
    <property type="entry name" value="PROTEIN_KINASE_DOM"/>
    <property type="match status" value="1"/>
</dbReference>